<accession>A0A5K3FYM8</accession>
<protein>
    <submittedName>
        <fullName evidence="2">Uncharacterized protein</fullName>
    </submittedName>
</protein>
<reference evidence="2" key="1">
    <citation type="submission" date="2019-11" db="UniProtKB">
        <authorList>
            <consortium name="WormBaseParasite"/>
        </authorList>
    </citation>
    <scope>IDENTIFICATION</scope>
</reference>
<dbReference type="WBParaSite" id="MCU_012799-RA">
    <property type="protein sequence ID" value="MCU_012799-RA"/>
    <property type="gene ID" value="MCU_012799"/>
</dbReference>
<proteinExistence type="predicted"/>
<feature type="region of interest" description="Disordered" evidence="1">
    <location>
        <begin position="60"/>
        <end position="81"/>
    </location>
</feature>
<sequence>MKKTEKNLTGFIDKSQAKTTHQAPSIRVHHAGHAAHYILHLSRVLLWLAAYLPRTPLERRGTRNWLRSGGPTCLRPDPTPL</sequence>
<evidence type="ECO:0000313" key="2">
    <source>
        <dbReference type="WBParaSite" id="MCU_012799-RA"/>
    </source>
</evidence>
<organism evidence="2">
    <name type="scientific">Mesocestoides corti</name>
    <name type="common">Flatworm</name>
    <dbReference type="NCBI Taxonomy" id="53468"/>
    <lineage>
        <taxon>Eukaryota</taxon>
        <taxon>Metazoa</taxon>
        <taxon>Spiralia</taxon>
        <taxon>Lophotrochozoa</taxon>
        <taxon>Platyhelminthes</taxon>
        <taxon>Cestoda</taxon>
        <taxon>Eucestoda</taxon>
        <taxon>Cyclophyllidea</taxon>
        <taxon>Mesocestoididae</taxon>
        <taxon>Mesocestoides</taxon>
    </lineage>
</organism>
<evidence type="ECO:0000256" key="1">
    <source>
        <dbReference type="SAM" id="MobiDB-lite"/>
    </source>
</evidence>
<feature type="region of interest" description="Disordered" evidence="1">
    <location>
        <begin position="1"/>
        <end position="22"/>
    </location>
</feature>
<name>A0A5K3FYM8_MESCO</name>
<dbReference type="AlphaFoldDB" id="A0A5K3FYM8"/>